<evidence type="ECO:0000313" key="3">
    <source>
        <dbReference type="Proteomes" id="UP001371456"/>
    </source>
</evidence>
<evidence type="ECO:0000313" key="2">
    <source>
        <dbReference type="EMBL" id="KAK6786104.1"/>
    </source>
</evidence>
<name>A0AAN8TDT4_SOLBU</name>
<feature type="signal peptide" evidence="1">
    <location>
        <begin position="1"/>
        <end position="27"/>
    </location>
</feature>
<evidence type="ECO:0000256" key="1">
    <source>
        <dbReference type="SAM" id="SignalP"/>
    </source>
</evidence>
<organism evidence="2 3">
    <name type="scientific">Solanum bulbocastanum</name>
    <name type="common">Wild potato</name>
    <dbReference type="NCBI Taxonomy" id="147425"/>
    <lineage>
        <taxon>Eukaryota</taxon>
        <taxon>Viridiplantae</taxon>
        <taxon>Streptophyta</taxon>
        <taxon>Embryophyta</taxon>
        <taxon>Tracheophyta</taxon>
        <taxon>Spermatophyta</taxon>
        <taxon>Magnoliopsida</taxon>
        <taxon>eudicotyledons</taxon>
        <taxon>Gunneridae</taxon>
        <taxon>Pentapetalae</taxon>
        <taxon>asterids</taxon>
        <taxon>lamiids</taxon>
        <taxon>Solanales</taxon>
        <taxon>Solanaceae</taxon>
        <taxon>Solanoideae</taxon>
        <taxon>Solaneae</taxon>
        <taxon>Solanum</taxon>
    </lineage>
</organism>
<dbReference type="EMBL" id="JBANQN010000006">
    <property type="protein sequence ID" value="KAK6786104.1"/>
    <property type="molecule type" value="Genomic_DNA"/>
</dbReference>
<protein>
    <submittedName>
        <fullName evidence="2">Uncharacterized protein</fullName>
    </submittedName>
</protein>
<keyword evidence="3" id="KW-1185">Reference proteome</keyword>
<dbReference type="Proteomes" id="UP001371456">
    <property type="component" value="Unassembled WGS sequence"/>
</dbReference>
<proteinExistence type="predicted"/>
<keyword evidence="1" id="KW-0732">Signal</keyword>
<gene>
    <name evidence="2" type="ORF">RDI58_014629</name>
</gene>
<dbReference type="AlphaFoldDB" id="A0AAN8TDT4"/>
<feature type="chain" id="PRO_5042884065" evidence="1">
    <location>
        <begin position="28"/>
        <end position="64"/>
    </location>
</feature>
<sequence>MTTSSSSFGSTLVLCLIIAFFMTPSTSNLLDKVFINSKNPRFCLQVFGLNPHRSAYDLTREAIN</sequence>
<accession>A0AAN8TDT4</accession>
<comment type="caution">
    <text evidence="2">The sequence shown here is derived from an EMBL/GenBank/DDBJ whole genome shotgun (WGS) entry which is preliminary data.</text>
</comment>
<reference evidence="2 3" key="1">
    <citation type="submission" date="2024-02" db="EMBL/GenBank/DDBJ databases">
        <title>de novo genome assembly of Solanum bulbocastanum strain 11H21.</title>
        <authorList>
            <person name="Hosaka A.J."/>
        </authorList>
    </citation>
    <scope>NUCLEOTIDE SEQUENCE [LARGE SCALE GENOMIC DNA]</scope>
    <source>
        <tissue evidence="2">Young leaves</tissue>
    </source>
</reference>